<evidence type="ECO:0000256" key="2">
    <source>
        <dbReference type="ARBA" id="ARBA00012438"/>
    </source>
</evidence>
<dbReference type="SMART" id="SM00086">
    <property type="entry name" value="PAC"/>
    <property type="match status" value="1"/>
</dbReference>
<evidence type="ECO:0000256" key="7">
    <source>
        <dbReference type="ARBA" id="ARBA00022840"/>
    </source>
</evidence>
<dbReference type="Pfam" id="PF13426">
    <property type="entry name" value="PAS_9"/>
    <property type="match status" value="1"/>
</dbReference>
<accession>A0A6V8MFJ2</accession>
<dbReference type="CDD" id="cd00082">
    <property type="entry name" value="HisKA"/>
    <property type="match status" value="1"/>
</dbReference>
<dbReference type="EMBL" id="BLXX01000002">
    <property type="protein sequence ID" value="GFO58760.1"/>
    <property type="molecule type" value="Genomic_DNA"/>
</dbReference>
<dbReference type="GO" id="GO:0000155">
    <property type="term" value="F:phosphorelay sensor kinase activity"/>
    <property type="evidence" value="ECO:0007669"/>
    <property type="project" value="InterPro"/>
</dbReference>
<dbReference type="NCBIfam" id="TIGR00229">
    <property type="entry name" value="sensory_box"/>
    <property type="match status" value="1"/>
</dbReference>
<gene>
    <name evidence="14" type="ORF">GMST_10850</name>
</gene>
<keyword evidence="15" id="KW-1185">Reference proteome</keyword>
<organism evidence="14 15">
    <name type="scientific">Geomonas silvestris</name>
    <dbReference type="NCBI Taxonomy" id="2740184"/>
    <lineage>
        <taxon>Bacteria</taxon>
        <taxon>Pseudomonadati</taxon>
        <taxon>Thermodesulfobacteriota</taxon>
        <taxon>Desulfuromonadia</taxon>
        <taxon>Geobacterales</taxon>
        <taxon>Geobacteraceae</taxon>
        <taxon>Geomonas</taxon>
    </lineage>
</organism>
<dbReference type="SUPFAM" id="SSF55874">
    <property type="entry name" value="ATPase domain of HSP90 chaperone/DNA topoisomerase II/histidine kinase"/>
    <property type="match status" value="1"/>
</dbReference>
<sequence length="652" mass="69292">MASTLPEASPHTLLLVADDAAQRRLLAEALASRFPELALEVAADEAAGLELSRSALPELAVLDLQSPSGGITLVRSLLAEQPAAAIVMVTDTGEVGRLQEAIGPGVRQYLWRPLVLEAACEAVAQSLAALELERGVKGQAEYLRKFSRAIDQGPAIVLSTDVQGTIECINARYTELTGFKTADVLGRPFRGICVEHPEEFAALWKELSGAGAEAPAGGGDYCVDFECQLLCKDGSGIPCLVSAQAVREADGTFQGASIVVTDMRTRKLIQDQTLRTQKLESLGVLAGGIAHDFNNVLTGVLGNISFAQALVPEDHPALTPLKDAEEASLRAAELARQLLTFARGGKPIKKRVLVRQLLEDSVALALSGSRVVAAMRLADDVDALEADPGLVTQAFSNILINAAQAMPEGGTVSVEGRRLRLGRRNTLGVPTGTYLRISFRDEGTGIPEALQRRIFDPYFSTKPGSSGLGLASAYTIIVNHGGHIDVRSRAGKGATIICHLPASGELPAPLLKPRPSPAPTTPQRGAVLIMDDEHIVRKVATKMLESLGYRVTACSSGEQAIERYQEGLRAGRPYLAVLMDLTIPAGMGGKEAAREILNLDPQARLVVSSGYFDDPVMADYRAFGFCAVMPKPYKLAELALVMGRLSEEAPGA</sequence>
<dbReference type="Pfam" id="PF02518">
    <property type="entry name" value="HATPase_c"/>
    <property type="match status" value="1"/>
</dbReference>
<dbReference type="InterPro" id="IPR001789">
    <property type="entry name" value="Sig_transdc_resp-reg_receiver"/>
</dbReference>
<dbReference type="SMART" id="SM00387">
    <property type="entry name" value="HATPase_c"/>
    <property type="match status" value="1"/>
</dbReference>
<dbReference type="PANTHER" id="PTHR43065">
    <property type="entry name" value="SENSOR HISTIDINE KINASE"/>
    <property type="match status" value="1"/>
</dbReference>
<dbReference type="InterPro" id="IPR003661">
    <property type="entry name" value="HisK_dim/P_dom"/>
</dbReference>
<dbReference type="InterPro" id="IPR011006">
    <property type="entry name" value="CheY-like_superfamily"/>
</dbReference>
<keyword evidence="3 9" id="KW-0597">Phosphoprotein</keyword>
<comment type="caution">
    <text evidence="14">The sequence shown here is derived from an EMBL/GenBank/DDBJ whole genome shotgun (WGS) entry which is preliminary data.</text>
</comment>
<dbReference type="RefSeq" id="WP_183353610.1">
    <property type="nucleotide sequence ID" value="NZ_BLXX01000002.1"/>
</dbReference>
<evidence type="ECO:0000259" key="11">
    <source>
        <dbReference type="PROSITE" id="PS50110"/>
    </source>
</evidence>
<dbReference type="InterPro" id="IPR035965">
    <property type="entry name" value="PAS-like_dom_sf"/>
</dbReference>
<feature type="domain" description="Response regulatory" evidence="11">
    <location>
        <begin position="12"/>
        <end position="127"/>
    </location>
</feature>
<feature type="domain" description="PAC" evidence="13">
    <location>
        <begin position="223"/>
        <end position="275"/>
    </location>
</feature>
<dbReference type="SUPFAM" id="SSF47384">
    <property type="entry name" value="Homodimeric domain of signal transducing histidine kinase"/>
    <property type="match status" value="1"/>
</dbReference>
<dbReference type="SUPFAM" id="SSF52172">
    <property type="entry name" value="CheY-like"/>
    <property type="match status" value="2"/>
</dbReference>
<dbReference type="AlphaFoldDB" id="A0A6V8MFJ2"/>
<evidence type="ECO:0000259" key="13">
    <source>
        <dbReference type="PROSITE" id="PS50113"/>
    </source>
</evidence>
<name>A0A6V8MFJ2_9BACT</name>
<keyword evidence="8" id="KW-0902">Two-component regulatory system</keyword>
<evidence type="ECO:0000259" key="10">
    <source>
        <dbReference type="PROSITE" id="PS50109"/>
    </source>
</evidence>
<dbReference type="InterPro" id="IPR000700">
    <property type="entry name" value="PAS-assoc_C"/>
</dbReference>
<dbReference type="InterPro" id="IPR004358">
    <property type="entry name" value="Sig_transdc_His_kin-like_C"/>
</dbReference>
<dbReference type="Gene3D" id="3.40.50.2300">
    <property type="match status" value="2"/>
</dbReference>
<feature type="domain" description="Response regulatory" evidence="11">
    <location>
        <begin position="526"/>
        <end position="646"/>
    </location>
</feature>
<dbReference type="InterPro" id="IPR001610">
    <property type="entry name" value="PAC"/>
</dbReference>
<evidence type="ECO:0000256" key="3">
    <source>
        <dbReference type="ARBA" id="ARBA00022553"/>
    </source>
</evidence>
<dbReference type="InterPro" id="IPR000014">
    <property type="entry name" value="PAS"/>
</dbReference>
<protein>
    <recommendedName>
        <fullName evidence="2">histidine kinase</fullName>
        <ecNumber evidence="2">2.7.13.3</ecNumber>
    </recommendedName>
</protein>
<dbReference type="GO" id="GO:0005524">
    <property type="term" value="F:ATP binding"/>
    <property type="evidence" value="ECO:0007669"/>
    <property type="project" value="UniProtKB-KW"/>
</dbReference>
<evidence type="ECO:0000256" key="6">
    <source>
        <dbReference type="ARBA" id="ARBA00022777"/>
    </source>
</evidence>
<comment type="catalytic activity">
    <reaction evidence="1">
        <text>ATP + protein L-histidine = ADP + protein N-phospho-L-histidine.</text>
        <dbReference type="EC" id="2.7.13.3"/>
    </reaction>
</comment>
<evidence type="ECO:0000313" key="14">
    <source>
        <dbReference type="EMBL" id="GFO58760.1"/>
    </source>
</evidence>
<dbReference type="SMART" id="SM00448">
    <property type="entry name" value="REC"/>
    <property type="match status" value="2"/>
</dbReference>
<dbReference type="Pfam" id="PF00072">
    <property type="entry name" value="Response_reg"/>
    <property type="match status" value="2"/>
</dbReference>
<dbReference type="InterPro" id="IPR036097">
    <property type="entry name" value="HisK_dim/P_sf"/>
</dbReference>
<dbReference type="CDD" id="cd17546">
    <property type="entry name" value="REC_hyHK_CKI1_RcsC-like"/>
    <property type="match status" value="1"/>
</dbReference>
<evidence type="ECO:0000256" key="1">
    <source>
        <dbReference type="ARBA" id="ARBA00000085"/>
    </source>
</evidence>
<evidence type="ECO:0000259" key="12">
    <source>
        <dbReference type="PROSITE" id="PS50112"/>
    </source>
</evidence>
<dbReference type="PROSITE" id="PS50113">
    <property type="entry name" value="PAC"/>
    <property type="match status" value="1"/>
</dbReference>
<dbReference type="SUPFAM" id="SSF55785">
    <property type="entry name" value="PYP-like sensor domain (PAS domain)"/>
    <property type="match status" value="1"/>
</dbReference>
<proteinExistence type="predicted"/>
<dbReference type="Proteomes" id="UP000556026">
    <property type="component" value="Unassembled WGS sequence"/>
</dbReference>
<dbReference type="PANTHER" id="PTHR43065:SF46">
    <property type="entry name" value="C4-DICARBOXYLATE TRANSPORT SENSOR PROTEIN DCTB"/>
    <property type="match status" value="1"/>
</dbReference>
<dbReference type="Gene3D" id="3.30.565.10">
    <property type="entry name" value="Histidine kinase-like ATPase, C-terminal domain"/>
    <property type="match status" value="1"/>
</dbReference>
<evidence type="ECO:0000256" key="8">
    <source>
        <dbReference type="ARBA" id="ARBA00023012"/>
    </source>
</evidence>
<reference evidence="15" key="1">
    <citation type="submission" date="2020-06" db="EMBL/GenBank/DDBJ databases">
        <title>Draft genomic sequence of Geomonas sp. Red330.</title>
        <authorList>
            <person name="Itoh H."/>
            <person name="Zhenxing X."/>
            <person name="Ushijima N."/>
            <person name="Masuda Y."/>
            <person name="Shiratori Y."/>
            <person name="Senoo K."/>
        </authorList>
    </citation>
    <scope>NUCLEOTIDE SEQUENCE [LARGE SCALE GENOMIC DNA]</scope>
    <source>
        <strain evidence="15">Red330</strain>
    </source>
</reference>
<feature type="modified residue" description="4-aspartylphosphate" evidence="9">
    <location>
        <position position="63"/>
    </location>
</feature>
<keyword evidence="4" id="KW-0808">Transferase</keyword>
<dbReference type="PRINTS" id="PR00344">
    <property type="entry name" value="BCTRLSENSOR"/>
</dbReference>
<dbReference type="PROSITE" id="PS50110">
    <property type="entry name" value="RESPONSE_REGULATORY"/>
    <property type="match status" value="2"/>
</dbReference>
<evidence type="ECO:0000256" key="4">
    <source>
        <dbReference type="ARBA" id="ARBA00022679"/>
    </source>
</evidence>
<keyword evidence="7" id="KW-0067">ATP-binding</keyword>
<evidence type="ECO:0000256" key="5">
    <source>
        <dbReference type="ARBA" id="ARBA00022741"/>
    </source>
</evidence>
<dbReference type="InterPro" id="IPR005467">
    <property type="entry name" value="His_kinase_dom"/>
</dbReference>
<dbReference type="CDD" id="cd00130">
    <property type="entry name" value="PAS"/>
    <property type="match status" value="1"/>
</dbReference>
<keyword evidence="5" id="KW-0547">Nucleotide-binding</keyword>
<dbReference type="PROSITE" id="PS50109">
    <property type="entry name" value="HIS_KIN"/>
    <property type="match status" value="1"/>
</dbReference>
<dbReference type="PROSITE" id="PS50112">
    <property type="entry name" value="PAS"/>
    <property type="match status" value="1"/>
</dbReference>
<dbReference type="Gene3D" id="1.10.287.130">
    <property type="match status" value="1"/>
</dbReference>
<evidence type="ECO:0000313" key="15">
    <source>
        <dbReference type="Proteomes" id="UP000556026"/>
    </source>
</evidence>
<dbReference type="Gene3D" id="3.30.450.20">
    <property type="entry name" value="PAS domain"/>
    <property type="match status" value="1"/>
</dbReference>
<dbReference type="InterPro" id="IPR036890">
    <property type="entry name" value="HATPase_C_sf"/>
</dbReference>
<feature type="domain" description="Histidine kinase" evidence="10">
    <location>
        <begin position="288"/>
        <end position="504"/>
    </location>
</feature>
<feature type="domain" description="PAS" evidence="12">
    <location>
        <begin position="142"/>
        <end position="214"/>
    </location>
</feature>
<feature type="modified residue" description="4-aspartylphosphate" evidence="9">
    <location>
        <position position="580"/>
    </location>
</feature>
<dbReference type="EC" id="2.7.13.3" evidence="2"/>
<dbReference type="InterPro" id="IPR003594">
    <property type="entry name" value="HATPase_dom"/>
</dbReference>
<keyword evidence="6" id="KW-0418">Kinase</keyword>
<evidence type="ECO:0000256" key="9">
    <source>
        <dbReference type="PROSITE-ProRule" id="PRU00169"/>
    </source>
</evidence>